<dbReference type="Proteomes" id="UP001247307">
    <property type="component" value="Unassembled WGS sequence"/>
</dbReference>
<dbReference type="EMBL" id="JAVDUI010000001">
    <property type="protein sequence ID" value="MDR6892054.1"/>
    <property type="molecule type" value="Genomic_DNA"/>
</dbReference>
<evidence type="ECO:0000313" key="8">
    <source>
        <dbReference type="EMBL" id="MDR6892054.1"/>
    </source>
</evidence>
<protein>
    <recommendedName>
        <fullName evidence="10">FemAB family protein</fullName>
    </recommendedName>
</protein>
<keyword evidence="9" id="KW-1185">Reference proteome</keyword>
<evidence type="ECO:0000256" key="4">
    <source>
        <dbReference type="ARBA" id="ARBA00022984"/>
    </source>
</evidence>
<dbReference type="GO" id="GO:0008360">
    <property type="term" value="P:regulation of cell shape"/>
    <property type="evidence" value="ECO:0007669"/>
    <property type="project" value="UniProtKB-KW"/>
</dbReference>
<dbReference type="Pfam" id="PF02388">
    <property type="entry name" value="FemAB"/>
    <property type="match status" value="1"/>
</dbReference>
<keyword evidence="3" id="KW-0133">Cell shape</keyword>
<name>A0AAE3YH13_9MICC</name>
<evidence type="ECO:0000256" key="2">
    <source>
        <dbReference type="ARBA" id="ARBA00022679"/>
    </source>
</evidence>
<keyword evidence="2" id="KW-0808">Transferase</keyword>
<dbReference type="PANTHER" id="PTHR36174">
    <property type="entry name" value="LIPID II:GLYCINE GLYCYLTRANSFERASE"/>
    <property type="match status" value="1"/>
</dbReference>
<dbReference type="Gene3D" id="3.40.630.30">
    <property type="match status" value="1"/>
</dbReference>
<dbReference type="InterPro" id="IPR050644">
    <property type="entry name" value="PG_Glycine_Bridge_Synth"/>
</dbReference>
<evidence type="ECO:0000313" key="9">
    <source>
        <dbReference type="Proteomes" id="UP001247307"/>
    </source>
</evidence>
<dbReference type="GO" id="GO:0016755">
    <property type="term" value="F:aminoacyltransferase activity"/>
    <property type="evidence" value="ECO:0007669"/>
    <property type="project" value="InterPro"/>
</dbReference>
<evidence type="ECO:0000256" key="1">
    <source>
        <dbReference type="ARBA" id="ARBA00009943"/>
    </source>
</evidence>
<evidence type="ECO:0000256" key="6">
    <source>
        <dbReference type="ARBA" id="ARBA00023316"/>
    </source>
</evidence>
<dbReference type="SUPFAM" id="SSF55729">
    <property type="entry name" value="Acyl-CoA N-acyltransferases (Nat)"/>
    <property type="match status" value="1"/>
</dbReference>
<dbReference type="GO" id="GO:0071555">
    <property type="term" value="P:cell wall organization"/>
    <property type="evidence" value="ECO:0007669"/>
    <property type="project" value="UniProtKB-KW"/>
</dbReference>
<feature type="region of interest" description="Disordered" evidence="7">
    <location>
        <begin position="351"/>
        <end position="382"/>
    </location>
</feature>
<keyword evidence="6" id="KW-0961">Cell wall biogenesis/degradation</keyword>
<dbReference type="InterPro" id="IPR003447">
    <property type="entry name" value="FEMABX"/>
</dbReference>
<proteinExistence type="inferred from homology"/>
<accession>A0AAE3YH13</accession>
<dbReference type="RefSeq" id="WP_309850535.1">
    <property type="nucleotide sequence ID" value="NZ_BAAAIU010000005.1"/>
</dbReference>
<dbReference type="InterPro" id="IPR016181">
    <property type="entry name" value="Acyl_CoA_acyltransferase"/>
</dbReference>
<comment type="caution">
    <text evidence="8">The sequence shown here is derived from an EMBL/GenBank/DDBJ whole genome shotgun (WGS) entry which is preliminary data.</text>
</comment>
<organism evidence="8 9">
    <name type="scientific">Falsarthrobacter nasiphocae</name>
    <dbReference type="NCBI Taxonomy" id="189863"/>
    <lineage>
        <taxon>Bacteria</taxon>
        <taxon>Bacillati</taxon>
        <taxon>Actinomycetota</taxon>
        <taxon>Actinomycetes</taxon>
        <taxon>Micrococcales</taxon>
        <taxon>Micrococcaceae</taxon>
        <taxon>Falsarthrobacter</taxon>
    </lineage>
</organism>
<comment type="similarity">
    <text evidence="1">Belongs to the FemABX family.</text>
</comment>
<evidence type="ECO:0000256" key="5">
    <source>
        <dbReference type="ARBA" id="ARBA00023315"/>
    </source>
</evidence>
<dbReference type="PROSITE" id="PS51191">
    <property type="entry name" value="FEMABX"/>
    <property type="match status" value="1"/>
</dbReference>
<evidence type="ECO:0000256" key="3">
    <source>
        <dbReference type="ARBA" id="ARBA00022960"/>
    </source>
</evidence>
<keyword evidence="5" id="KW-0012">Acyltransferase</keyword>
<reference evidence="8" key="1">
    <citation type="submission" date="2023-07" db="EMBL/GenBank/DDBJ databases">
        <title>Sequencing the genomes of 1000 actinobacteria strains.</title>
        <authorList>
            <person name="Klenk H.-P."/>
        </authorList>
    </citation>
    <scope>NUCLEOTIDE SEQUENCE</scope>
    <source>
        <strain evidence="8">DSM 13988</strain>
    </source>
</reference>
<dbReference type="GO" id="GO:0009252">
    <property type="term" value="P:peptidoglycan biosynthetic process"/>
    <property type="evidence" value="ECO:0007669"/>
    <property type="project" value="UniProtKB-KW"/>
</dbReference>
<feature type="compositionally biased region" description="Low complexity" evidence="7">
    <location>
        <begin position="372"/>
        <end position="382"/>
    </location>
</feature>
<keyword evidence="4" id="KW-0573">Peptidoglycan synthesis</keyword>
<dbReference type="AlphaFoldDB" id="A0AAE3YH13"/>
<sequence>MTGPSSRLYDLELVSPVEFDAIVDSLAGSVYVPFEQSGIWTRMMDGSDPGRSEYGYIVMREHGELVALMRAEHFQRKIRSSIVSLTGPVFVAERTPEAERRFVETLANHLKRDPSVDPMYIRMGVAHPEAIPGTRLAIERGIFDREVIVPLANTPEDLKKTFSSTTRNLINRGRRNRVEVREITENRSEFFSRWCFPIFEETAERDGFEVQPKHFFVRLLDVMPENVRLYATYLPAAEGEPAPEAPVAWAISNEYHGRGSYYFAGSTKAAQKAGVMPVMLNRLLLDLRASGNTAAGLTGIGSEIWPELRRLERFKLSFSKEIAEYPPLHDVPLKPAKYAALRAWLTARQKGPAAARSAVSRMREAAQRARRGGASQEPLAHS</sequence>
<dbReference type="PANTHER" id="PTHR36174:SF1">
    <property type="entry name" value="LIPID II:GLYCINE GLYCYLTRANSFERASE"/>
    <property type="match status" value="1"/>
</dbReference>
<evidence type="ECO:0008006" key="10">
    <source>
        <dbReference type="Google" id="ProtNLM"/>
    </source>
</evidence>
<evidence type="ECO:0000256" key="7">
    <source>
        <dbReference type="SAM" id="MobiDB-lite"/>
    </source>
</evidence>
<gene>
    <name evidence="8" type="ORF">J2S35_000994</name>
</gene>